<dbReference type="PANTHER" id="PTHR43168:SF2">
    <property type="entry name" value="LARGE RIBOSOMAL SUBUNIT PROTEIN BL33C"/>
    <property type="match status" value="1"/>
</dbReference>
<keyword evidence="2 5" id="KW-0689">Ribosomal protein</keyword>
<gene>
    <name evidence="5" type="primary">rpmG</name>
    <name evidence="6" type="ORF">UR63_C0042G0016</name>
</gene>
<dbReference type="Pfam" id="PF00471">
    <property type="entry name" value="Ribosomal_L33"/>
    <property type="match status" value="1"/>
</dbReference>
<evidence type="ECO:0000313" key="7">
    <source>
        <dbReference type="Proteomes" id="UP000034127"/>
    </source>
</evidence>
<dbReference type="GO" id="GO:1990904">
    <property type="term" value="C:ribonucleoprotein complex"/>
    <property type="evidence" value="ECO:0007669"/>
    <property type="project" value="UniProtKB-KW"/>
</dbReference>
<dbReference type="NCBIfam" id="NF001860">
    <property type="entry name" value="PRK00595.1"/>
    <property type="match status" value="1"/>
</dbReference>
<dbReference type="AlphaFoldDB" id="A0A0G0BQF4"/>
<sequence>MAKKGSRIQVGLLCEICKSQNYVVSKNKVNTTAGLKLNKYCRKCKKHTSHKETKKLD</sequence>
<dbReference type="GO" id="GO:0005840">
    <property type="term" value="C:ribosome"/>
    <property type="evidence" value="ECO:0007669"/>
    <property type="project" value="UniProtKB-KW"/>
</dbReference>
<dbReference type="SUPFAM" id="SSF57829">
    <property type="entry name" value="Zn-binding ribosomal proteins"/>
    <property type="match status" value="1"/>
</dbReference>
<comment type="caution">
    <text evidence="6">The sequence shown here is derived from an EMBL/GenBank/DDBJ whole genome shotgun (WGS) entry which is preliminary data.</text>
</comment>
<protein>
    <recommendedName>
        <fullName evidence="4 5">Large ribosomal subunit protein bL33</fullName>
    </recommendedName>
</protein>
<dbReference type="GO" id="GO:0006412">
    <property type="term" value="P:translation"/>
    <property type="evidence" value="ECO:0007669"/>
    <property type="project" value="UniProtKB-UniRule"/>
</dbReference>
<evidence type="ECO:0000256" key="1">
    <source>
        <dbReference type="ARBA" id="ARBA00007596"/>
    </source>
</evidence>
<name>A0A0G0BQF4_9BACT</name>
<dbReference type="NCBIfam" id="TIGR01023">
    <property type="entry name" value="rpmG_bact"/>
    <property type="match status" value="1"/>
</dbReference>
<dbReference type="GO" id="GO:0005737">
    <property type="term" value="C:cytoplasm"/>
    <property type="evidence" value="ECO:0007669"/>
    <property type="project" value="UniProtKB-ARBA"/>
</dbReference>
<dbReference type="InterPro" id="IPR038584">
    <property type="entry name" value="Ribosomal_bL33_sf"/>
</dbReference>
<proteinExistence type="inferred from homology"/>
<dbReference type="Proteomes" id="UP000034127">
    <property type="component" value="Unassembled WGS sequence"/>
</dbReference>
<reference evidence="6 7" key="1">
    <citation type="journal article" date="2015" name="Nature">
        <title>rRNA introns, odd ribosomes, and small enigmatic genomes across a large radiation of phyla.</title>
        <authorList>
            <person name="Brown C.T."/>
            <person name="Hug L.A."/>
            <person name="Thomas B.C."/>
            <person name="Sharon I."/>
            <person name="Castelle C.J."/>
            <person name="Singh A."/>
            <person name="Wilkins M.J."/>
            <person name="Williams K.H."/>
            <person name="Banfield J.F."/>
        </authorList>
    </citation>
    <scope>NUCLEOTIDE SEQUENCE [LARGE SCALE GENOMIC DNA]</scope>
</reference>
<evidence type="ECO:0000256" key="3">
    <source>
        <dbReference type="ARBA" id="ARBA00023274"/>
    </source>
</evidence>
<dbReference type="NCBIfam" id="NF001764">
    <property type="entry name" value="PRK00504.1"/>
    <property type="match status" value="1"/>
</dbReference>
<dbReference type="InterPro" id="IPR011332">
    <property type="entry name" value="Ribosomal_zn-bd"/>
</dbReference>
<dbReference type="HAMAP" id="MF_00294">
    <property type="entry name" value="Ribosomal_bL33"/>
    <property type="match status" value="1"/>
</dbReference>
<keyword evidence="3 5" id="KW-0687">Ribonucleoprotein</keyword>
<dbReference type="PANTHER" id="PTHR43168">
    <property type="entry name" value="50S RIBOSOMAL PROTEIN L33, CHLOROPLASTIC"/>
    <property type="match status" value="1"/>
</dbReference>
<dbReference type="GO" id="GO:0003735">
    <property type="term" value="F:structural constituent of ribosome"/>
    <property type="evidence" value="ECO:0007669"/>
    <property type="project" value="InterPro"/>
</dbReference>
<evidence type="ECO:0000313" key="6">
    <source>
        <dbReference type="EMBL" id="KKP65871.1"/>
    </source>
</evidence>
<accession>A0A0G0BQF4</accession>
<dbReference type="Gene3D" id="2.20.28.120">
    <property type="entry name" value="Ribosomal protein L33"/>
    <property type="match status" value="1"/>
</dbReference>
<evidence type="ECO:0000256" key="2">
    <source>
        <dbReference type="ARBA" id="ARBA00022980"/>
    </source>
</evidence>
<evidence type="ECO:0000256" key="4">
    <source>
        <dbReference type="ARBA" id="ARBA00035176"/>
    </source>
</evidence>
<evidence type="ECO:0000256" key="5">
    <source>
        <dbReference type="HAMAP-Rule" id="MF_00294"/>
    </source>
</evidence>
<comment type="similarity">
    <text evidence="1 5">Belongs to the bacterial ribosomal protein bL33 family.</text>
</comment>
<organism evidence="6 7">
    <name type="scientific">Candidatus Roizmanbacteria bacterium GW2011_GWC2_35_12</name>
    <dbReference type="NCBI Taxonomy" id="1618485"/>
    <lineage>
        <taxon>Bacteria</taxon>
        <taxon>Candidatus Roizmaniibacteriota</taxon>
    </lineage>
</organism>
<dbReference type="InterPro" id="IPR001705">
    <property type="entry name" value="Ribosomal_bL33"/>
</dbReference>
<dbReference type="EMBL" id="LBPX01000042">
    <property type="protein sequence ID" value="KKP65871.1"/>
    <property type="molecule type" value="Genomic_DNA"/>
</dbReference>